<organism evidence="1 2">
    <name type="scientific">Rhinopithecimicrobium faecis</name>
    <dbReference type="NCBI Taxonomy" id="2820698"/>
    <lineage>
        <taxon>Bacteria</taxon>
        <taxon>Pseudomonadati</taxon>
        <taxon>Bacteroidota</taxon>
        <taxon>Sphingobacteriia</taxon>
        <taxon>Sphingobacteriales</taxon>
        <taxon>Sphingobacteriaceae</taxon>
        <taxon>Rhinopithecimicrobium</taxon>
    </lineage>
</organism>
<dbReference type="RefSeq" id="WP_353548004.1">
    <property type="nucleotide sequence ID" value="NZ_JAGKSB010000020.1"/>
</dbReference>
<dbReference type="Proteomes" id="UP000679691">
    <property type="component" value="Unassembled WGS sequence"/>
</dbReference>
<sequence length="60" mass="6857">MKNLKLVYLKPLIVKYNIELENGIAANSAKVNIGSPLNEQTPQVELWKNKGSEDYDFDMM</sequence>
<gene>
    <name evidence="1" type="ORF">J5U18_13165</name>
</gene>
<reference evidence="1" key="1">
    <citation type="submission" date="2021-03" db="EMBL/GenBank/DDBJ databases">
        <authorList>
            <person name="Lu T."/>
            <person name="Wang Q."/>
            <person name="Han X."/>
        </authorList>
    </citation>
    <scope>NUCLEOTIDE SEQUENCE</scope>
    <source>
        <strain evidence="1">WQ 2009</strain>
    </source>
</reference>
<accession>A0A8T4HC08</accession>
<protein>
    <submittedName>
        <fullName evidence="1">Uncharacterized protein</fullName>
    </submittedName>
</protein>
<name>A0A8T4HC08_9SPHI</name>
<dbReference type="AlphaFoldDB" id="A0A8T4HC08"/>
<keyword evidence="2" id="KW-1185">Reference proteome</keyword>
<dbReference type="EMBL" id="JAGKSB010000020">
    <property type="protein sequence ID" value="MBP3944489.1"/>
    <property type="molecule type" value="Genomic_DNA"/>
</dbReference>
<evidence type="ECO:0000313" key="2">
    <source>
        <dbReference type="Proteomes" id="UP000679691"/>
    </source>
</evidence>
<proteinExistence type="predicted"/>
<comment type="caution">
    <text evidence="1">The sequence shown here is derived from an EMBL/GenBank/DDBJ whole genome shotgun (WGS) entry which is preliminary data.</text>
</comment>
<evidence type="ECO:0000313" key="1">
    <source>
        <dbReference type="EMBL" id="MBP3944489.1"/>
    </source>
</evidence>